<dbReference type="Proteomes" id="UP000248132">
    <property type="component" value="Unassembled WGS sequence"/>
</dbReference>
<name>A0A318XIL1_9FIRM</name>
<keyword evidence="5" id="KW-0411">Iron-sulfur</keyword>
<dbReference type="OrthoDB" id="9777740at2"/>
<dbReference type="EMBL" id="QKMR01000023">
    <property type="protein sequence ID" value="PYG85761.1"/>
    <property type="molecule type" value="Genomic_DNA"/>
</dbReference>
<evidence type="ECO:0000256" key="2">
    <source>
        <dbReference type="ARBA" id="ARBA00022723"/>
    </source>
</evidence>
<accession>A0A318XIL1</accession>
<dbReference type="GO" id="GO:0016491">
    <property type="term" value="F:oxidoreductase activity"/>
    <property type="evidence" value="ECO:0007669"/>
    <property type="project" value="UniProtKB-KW"/>
</dbReference>
<dbReference type="InterPro" id="IPR039650">
    <property type="entry name" value="HdrA-like"/>
</dbReference>
<dbReference type="PRINTS" id="PR00469">
    <property type="entry name" value="PNDRDTASEII"/>
</dbReference>
<evidence type="ECO:0000256" key="4">
    <source>
        <dbReference type="ARBA" id="ARBA00023004"/>
    </source>
</evidence>
<keyword evidence="3" id="KW-0560">Oxidoreductase</keyword>
<dbReference type="GO" id="GO:0051539">
    <property type="term" value="F:4 iron, 4 sulfur cluster binding"/>
    <property type="evidence" value="ECO:0007669"/>
    <property type="project" value="UniProtKB-KW"/>
</dbReference>
<proteinExistence type="predicted"/>
<evidence type="ECO:0000256" key="1">
    <source>
        <dbReference type="ARBA" id="ARBA00022485"/>
    </source>
</evidence>
<dbReference type="RefSeq" id="WP_110463151.1">
    <property type="nucleotide sequence ID" value="NZ_QKMR01000023.1"/>
</dbReference>
<evidence type="ECO:0000256" key="5">
    <source>
        <dbReference type="ARBA" id="ARBA00023014"/>
    </source>
</evidence>
<organism evidence="6 7">
    <name type="scientific">Ruminiclostridium sufflavum DSM 19573</name>
    <dbReference type="NCBI Taxonomy" id="1121337"/>
    <lineage>
        <taxon>Bacteria</taxon>
        <taxon>Bacillati</taxon>
        <taxon>Bacillota</taxon>
        <taxon>Clostridia</taxon>
        <taxon>Eubacteriales</taxon>
        <taxon>Oscillospiraceae</taxon>
        <taxon>Ruminiclostridium</taxon>
    </lineage>
</organism>
<dbReference type="PANTHER" id="PTHR43498">
    <property type="entry name" value="FERREDOXIN:COB-COM HETERODISULFIDE REDUCTASE SUBUNIT A"/>
    <property type="match status" value="1"/>
</dbReference>
<gene>
    <name evidence="6" type="ORF">LY28_03181</name>
</gene>
<dbReference type="GO" id="GO:0046872">
    <property type="term" value="F:metal ion binding"/>
    <property type="evidence" value="ECO:0007669"/>
    <property type="project" value="UniProtKB-KW"/>
</dbReference>
<evidence type="ECO:0000256" key="3">
    <source>
        <dbReference type="ARBA" id="ARBA00023002"/>
    </source>
</evidence>
<evidence type="ECO:0000313" key="7">
    <source>
        <dbReference type="Proteomes" id="UP000248132"/>
    </source>
</evidence>
<keyword evidence="1" id="KW-0004">4Fe-4S</keyword>
<dbReference type="Gene3D" id="3.50.50.60">
    <property type="entry name" value="FAD/NAD(P)-binding domain"/>
    <property type="match status" value="1"/>
</dbReference>
<dbReference type="AlphaFoldDB" id="A0A318XIL1"/>
<keyword evidence="2" id="KW-0479">Metal-binding</keyword>
<evidence type="ECO:0000313" key="6">
    <source>
        <dbReference type="EMBL" id="PYG85761.1"/>
    </source>
</evidence>
<dbReference type="Pfam" id="PF12831">
    <property type="entry name" value="FAD_oxidored"/>
    <property type="match status" value="1"/>
</dbReference>
<keyword evidence="4" id="KW-0408">Iron</keyword>
<dbReference type="SUPFAM" id="SSF51905">
    <property type="entry name" value="FAD/NAD(P)-binding domain"/>
    <property type="match status" value="1"/>
</dbReference>
<keyword evidence="7" id="KW-1185">Reference proteome</keyword>
<protein>
    <submittedName>
        <fullName evidence="6">FAD dependent oxidoreductase</fullName>
    </submittedName>
</protein>
<dbReference type="PANTHER" id="PTHR43498:SF1">
    <property type="entry name" value="COB--COM HETERODISULFIDE REDUCTASE IRON-SULFUR SUBUNIT A"/>
    <property type="match status" value="1"/>
</dbReference>
<sequence length="434" mass="47961">MDFLEKGRNIPVCGKWDVVVCGGGPSGFIAAIAAARSGCSTLLIERYGFLGGMATAGLVAPISEFNKEKQRVIDGIPYEFISRLHAIGGAVTSYENGNIPFDDEKYKLIAQRMVLEAGAQILFHTIVADCITEDSQGKKVTHIIVENKSGRQAVMCDTVVDCTGDADVCRRAGFETKKADELQPMSLWFHLGNVDSEKLDERIMDIENGRFADERIAKKLRELAETQEVPLFGGPWFEWYFVDRQVSINMLRCAGDGSNAFEQSRVECRMREDLFKMVEVLKNNFDEFKDCYIVKSGCQTGVRETYRITGNYEMTIKDILEPVDFSDTVCKGAHVIDIHSSKDTNQELVAFKKAYNIPLRALIPKDSINMIVAGRCASADRHAFATMRVQACCMGMGQAAGTAAALAVKTAAAICNIDVGKLRNLLREQNAIID</sequence>
<reference evidence="6 7" key="1">
    <citation type="submission" date="2018-06" db="EMBL/GenBank/DDBJ databases">
        <title>Genomic Encyclopedia of Type Strains, Phase I: the one thousand microbial genomes (KMG-I) project.</title>
        <authorList>
            <person name="Kyrpides N."/>
        </authorList>
    </citation>
    <scope>NUCLEOTIDE SEQUENCE [LARGE SCALE GENOMIC DNA]</scope>
    <source>
        <strain evidence="6 7">DSM 19573</strain>
    </source>
</reference>
<dbReference type="InterPro" id="IPR036188">
    <property type="entry name" value="FAD/NAD-bd_sf"/>
</dbReference>
<comment type="caution">
    <text evidence="6">The sequence shown here is derived from an EMBL/GenBank/DDBJ whole genome shotgun (WGS) entry which is preliminary data.</text>
</comment>